<evidence type="ECO:0000313" key="7">
    <source>
        <dbReference type="Proteomes" id="UP000664832"/>
    </source>
</evidence>
<name>A0ABS3I053_9ENTE</name>
<feature type="domain" description="SpaA-like prealbumin fold" evidence="5">
    <location>
        <begin position="172"/>
        <end position="244"/>
    </location>
</feature>
<dbReference type="RefSeq" id="WP_206898837.1">
    <property type="nucleotide sequence ID" value="NZ_JAFLWI010000008.1"/>
</dbReference>
<proteinExistence type="inferred from homology"/>
<protein>
    <recommendedName>
        <fullName evidence="5">SpaA-like prealbumin fold domain-containing protein</fullName>
    </recommendedName>
</protein>
<evidence type="ECO:0000256" key="1">
    <source>
        <dbReference type="ARBA" id="ARBA00007257"/>
    </source>
</evidence>
<dbReference type="InterPro" id="IPR041033">
    <property type="entry name" value="SpaA_PFL_dom_1"/>
</dbReference>
<evidence type="ECO:0000256" key="2">
    <source>
        <dbReference type="ARBA" id="ARBA00022525"/>
    </source>
</evidence>
<evidence type="ECO:0000256" key="4">
    <source>
        <dbReference type="SAM" id="SignalP"/>
    </source>
</evidence>
<comment type="similarity">
    <text evidence="1">Belongs to the serine-aspartate repeat-containing protein (SDr) family.</text>
</comment>
<feature type="chain" id="PRO_5047056877" description="SpaA-like prealbumin fold domain-containing protein" evidence="4">
    <location>
        <begin position="27"/>
        <end position="248"/>
    </location>
</feature>
<dbReference type="SUPFAM" id="SSF49478">
    <property type="entry name" value="Cna protein B-type domain"/>
    <property type="match status" value="2"/>
</dbReference>
<gene>
    <name evidence="6" type="ORF">JZO71_07120</name>
</gene>
<reference evidence="6 7" key="1">
    <citation type="submission" date="2021-03" db="EMBL/GenBank/DDBJ databases">
        <title>Enterococcal diversity collection.</title>
        <authorList>
            <person name="Gilmore M.S."/>
            <person name="Schwartzman J."/>
            <person name="Van Tyne D."/>
            <person name="Martin M."/>
            <person name="Earl A.M."/>
            <person name="Manson A.L."/>
            <person name="Straub T."/>
            <person name="Salamzade R."/>
            <person name="Saavedra J."/>
            <person name="Lebreton F."/>
            <person name="Prichula J."/>
            <person name="Schaufler K."/>
            <person name="Gaca A."/>
            <person name="Sgardioli B."/>
            <person name="Wagenaar J."/>
            <person name="Strong T."/>
        </authorList>
    </citation>
    <scope>NUCLEOTIDE SEQUENCE [LARGE SCALE GENOMIC DNA]</scope>
    <source>
        <strain evidence="6 7">MSG2901</strain>
    </source>
</reference>
<feature type="domain" description="SpaA-like prealbumin fold" evidence="5">
    <location>
        <begin position="86"/>
        <end position="163"/>
    </location>
</feature>
<keyword evidence="7" id="KW-1185">Reference proteome</keyword>
<dbReference type="InterPro" id="IPR013783">
    <property type="entry name" value="Ig-like_fold"/>
</dbReference>
<organism evidence="6 7">
    <name type="scientific">Candidatus Enterococcus courvalinii</name>
    <dbReference type="NCBI Taxonomy" id="2815329"/>
    <lineage>
        <taxon>Bacteria</taxon>
        <taxon>Bacillati</taxon>
        <taxon>Bacillota</taxon>
        <taxon>Bacilli</taxon>
        <taxon>Lactobacillales</taxon>
        <taxon>Enterococcaceae</taxon>
        <taxon>Enterococcus</taxon>
    </lineage>
</organism>
<feature type="signal peptide" evidence="4">
    <location>
        <begin position="1"/>
        <end position="26"/>
    </location>
</feature>
<keyword evidence="3 4" id="KW-0732">Signal</keyword>
<dbReference type="Pfam" id="PF17802">
    <property type="entry name" value="SpaA"/>
    <property type="match status" value="2"/>
</dbReference>
<accession>A0ABS3I053</accession>
<evidence type="ECO:0000313" key="6">
    <source>
        <dbReference type="EMBL" id="MBO0482084.1"/>
    </source>
</evidence>
<dbReference type="EMBL" id="JAFLWI010000008">
    <property type="protein sequence ID" value="MBO0482084.1"/>
    <property type="molecule type" value="Genomic_DNA"/>
</dbReference>
<dbReference type="Gene3D" id="2.60.40.10">
    <property type="entry name" value="Immunoglobulins"/>
    <property type="match status" value="2"/>
</dbReference>
<evidence type="ECO:0000259" key="5">
    <source>
        <dbReference type="Pfam" id="PF17802"/>
    </source>
</evidence>
<comment type="caution">
    <text evidence="6">The sequence shown here is derived from an EMBL/GenBank/DDBJ whole genome shotgun (WGS) entry which is preliminary data.</text>
</comment>
<sequence length="248" mass="27475">MKRSIYRGASLFVGIISLFSPFLLVTATSTTQKSTQQTSTQSLVEKQVYGNQAQLDLGDGQKVLSNQAFVTMYRKSLKKGTHSKELLTVDQSSGKAIPGAVYEVKTGDGETQRLTADETGQVSLAKLPKGQYVIQQVEAPLGYELSEETVELVIENQTAIQRIFTNQRQKNTILLTKITDENEPLAGVTFTLYQDGKVLQKKIKTNQYGQLAVGNLAKGEYYFIETKAPKEYQTDARKLEFTIGGETK</sequence>
<keyword evidence="2" id="KW-0964">Secreted</keyword>
<dbReference type="PANTHER" id="PTHR36108">
    <property type="entry name" value="COLOSSIN-B-RELATED"/>
    <property type="match status" value="1"/>
</dbReference>
<evidence type="ECO:0000256" key="3">
    <source>
        <dbReference type="ARBA" id="ARBA00022729"/>
    </source>
</evidence>
<dbReference type="Proteomes" id="UP000664832">
    <property type="component" value="Unassembled WGS sequence"/>
</dbReference>
<dbReference type="PANTHER" id="PTHR36108:SF13">
    <property type="entry name" value="COLOSSIN-B-RELATED"/>
    <property type="match status" value="1"/>
</dbReference>